<dbReference type="Proteomes" id="UP000244731">
    <property type="component" value="Unassembled WGS sequence"/>
</dbReference>
<keyword evidence="2" id="KW-1185">Reference proteome</keyword>
<dbReference type="Gene3D" id="1.10.1660.60">
    <property type="entry name" value="Putative excisionased domain DUF1233"/>
    <property type="match status" value="1"/>
</dbReference>
<dbReference type="Pfam" id="PF06806">
    <property type="entry name" value="DUF1233"/>
    <property type="match status" value="1"/>
</dbReference>
<dbReference type="RefSeq" id="WP_075184429.1">
    <property type="nucleotide sequence ID" value="NZ_CP141992.1"/>
</dbReference>
<dbReference type="EMBL" id="MSAC01000022">
    <property type="protein sequence ID" value="PUX07679.1"/>
    <property type="molecule type" value="Genomic_DNA"/>
</dbReference>
<sequence>MQEVVQLTPNKWITEDKLVAVTGLRPGTIAKARKTSWMQGREYLHIAPDGEPKPNSECVYNCEAINAWIERQAAKQPGAVLSGKA</sequence>
<comment type="caution">
    <text evidence="1">The sequence shown here is derived from an EMBL/GenBank/DDBJ whole genome shotgun (WGS) entry which is preliminary data.</text>
</comment>
<organism evidence="1 2">
    <name type="scientific">Cronobacter malonaticus</name>
    <dbReference type="NCBI Taxonomy" id="413503"/>
    <lineage>
        <taxon>Bacteria</taxon>
        <taxon>Pseudomonadati</taxon>
        <taxon>Pseudomonadota</taxon>
        <taxon>Gammaproteobacteria</taxon>
        <taxon>Enterobacterales</taxon>
        <taxon>Enterobacteriaceae</taxon>
        <taxon>Cronobacter</taxon>
    </lineage>
</organism>
<dbReference type="InterPro" id="IPR009634">
    <property type="entry name" value="Put_exci"/>
</dbReference>
<evidence type="ECO:0000313" key="2">
    <source>
        <dbReference type="Proteomes" id="UP000244731"/>
    </source>
</evidence>
<gene>
    <name evidence="1" type="ORF">AUM46_07475</name>
</gene>
<reference evidence="1 2" key="1">
    <citation type="submission" date="2016-12" db="EMBL/GenBank/DDBJ databases">
        <title>Analysis of the Molecular Diversity Among Cronobacter Species Isolated from Filth Flies Using a Pan Genomic DNA Microarray.</title>
        <authorList>
            <person name="Pava-Ripoll M."/>
            <person name="Tall B."/>
            <person name="Farber J."/>
            <person name="Fanning S."/>
            <person name="Lehner A."/>
            <person name="Stephan R."/>
            <person name="Pagotto F."/>
            <person name="Iverson C."/>
            <person name="Ziobro G."/>
            <person name="Miller A."/>
            <person name="Pearson R."/>
            <person name="Yan Q."/>
            <person name="Kim M."/>
            <person name="Jeong S."/>
            <person name="Park J."/>
            <person name="Jun S."/>
            <person name="Choi H."/>
            <person name="Chung T."/>
            <person name="Yoo Y."/>
            <person name="Park E."/>
            <person name="Hwang S."/>
            <person name="Lee B."/>
            <person name="Sathyamoorthy V."/>
            <person name="Carter L."/>
            <person name="Mammel M."/>
            <person name="Jackson S."/>
            <person name="Kothary M."/>
            <person name="Patel I."/>
            <person name="Grim C."/>
            <person name="Gopinath G."/>
            <person name="Gangiredla J."/>
            <person name="Chase H."/>
        </authorList>
    </citation>
    <scope>NUCLEOTIDE SEQUENCE [LARGE SCALE GENOMIC DNA]</scope>
    <source>
        <strain evidence="1 2">MOD1-Md25g</strain>
    </source>
</reference>
<accession>A0ABX5K6K0</accession>
<dbReference type="InterPro" id="IPR038146">
    <property type="entry name" value="933W_put_Xis_sf"/>
</dbReference>
<name>A0ABX5K6K0_9ENTR</name>
<proteinExistence type="predicted"/>
<evidence type="ECO:0000313" key="1">
    <source>
        <dbReference type="EMBL" id="PUX07679.1"/>
    </source>
</evidence>
<protein>
    <submittedName>
        <fullName evidence="1">Excisionase</fullName>
    </submittedName>
</protein>